<gene>
    <name evidence="1" type="ORF">LM011_08400</name>
</gene>
<proteinExistence type="predicted"/>
<sequence length="260" mass="28623">MLNNIQWNTDTKVLDTNGNEVLNDIRNTEITKELNDLTFAENNSKYIDLSKYFYSGSVLTFTDVATDQYSNSYNLQIKIGDIIGSQNGESPIFFVTNPKDGSFEFQVKNSGNFPFTISFVKNGETTGSKVIINQLISDIDNDQYFETTFGNLATVTDSGSKLDVSKNGATTTITSSANVDFGFNSTPEGTAMMLSDGTEFLFNFYQIDYNETYKGTPQGAADSGMQMQVNLFGNANVVNSYVSSSSTSYHYNVASNGREN</sequence>
<accession>A0A7L9VPQ9</accession>
<dbReference type="AlphaFoldDB" id="A0A7L9VPQ9"/>
<protein>
    <submittedName>
        <fullName evidence="1">Uncharacterized protein</fullName>
    </submittedName>
</protein>
<dbReference type="Proteomes" id="UP000593929">
    <property type="component" value="Chromosome"/>
</dbReference>
<evidence type="ECO:0000313" key="1">
    <source>
        <dbReference type="EMBL" id="QOL69393.1"/>
    </source>
</evidence>
<evidence type="ECO:0000313" key="2">
    <source>
        <dbReference type="Proteomes" id="UP000593929"/>
    </source>
</evidence>
<dbReference type="EMBL" id="CP062966">
    <property type="protein sequence ID" value="QOL69393.1"/>
    <property type="molecule type" value="Genomic_DNA"/>
</dbReference>
<name>A0A7L9VPQ9_LIMMU</name>
<reference evidence="1 2" key="1">
    <citation type="submission" date="2020-10" db="EMBL/GenBank/DDBJ databases">
        <title>Genome sequencing of Lactobacillus mucosae KCTC 21011.</title>
        <authorList>
            <person name="Kim J."/>
        </authorList>
    </citation>
    <scope>NUCLEOTIDE SEQUENCE [LARGE SCALE GENOMIC DNA]</scope>
    <source>
        <strain evidence="1 2">LM011</strain>
    </source>
</reference>
<dbReference type="RefSeq" id="WP_193018770.1">
    <property type="nucleotide sequence ID" value="NZ_CBCRVQ010000001.1"/>
</dbReference>
<organism evidence="1 2">
    <name type="scientific">Limosilactobacillus mucosae</name>
    <name type="common">Lactobacillus mucosae</name>
    <dbReference type="NCBI Taxonomy" id="97478"/>
    <lineage>
        <taxon>Bacteria</taxon>
        <taxon>Bacillati</taxon>
        <taxon>Bacillota</taxon>
        <taxon>Bacilli</taxon>
        <taxon>Lactobacillales</taxon>
        <taxon>Lactobacillaceae</taxon>
        <taxon>Limosilactobacillus</taxon>
    </lineage>
</organism>